<comment type="subcellular location">
    <subcellularLocation>
        <location evidence="2">Chromosome</location>
    </subcellularLocation>
    <subcellularLocation>
        <location evidence="1 6">Nucleus</location>
    </subcellularLocation>
</comment>
<dbReference type="CDD" id="cd00074">
    <property type="entry name" value="HFD_H2A"/>
    <property type="match status" value="1"/>
</dbReference>
<protein>
    <recommendedName>
        <fullName evidence="6">Histone H2A</fullName>
    </recommendedName>
</protein>
<name>A0A6N0X9R0_CRYCO</name>
<accession>A0A6N0X9R0</accession>
<dbReference type="InterPro" id="IPR032454">
    <property type="entry name" value="Histone_H2A_C"/>
</dbReference>
<dbReference type="PANTHER" id="PTHR23430">
    <property type="entry name" value="HISTONE H2A"/>
    <property type="match status" value="1"/>
</dbReference>
<evidence type="ECO:0000256" key="6">
    <source>
        <dbReference type="RuleBase" id="RU003767"/>
    </source>
</evidence>
<dbReference type="InterPro" id="IPR002119">
    <property type="entry name" value="Histone_H2A"/>
</dbReference>
<keyword evidence="6" id="KW-0238">DNA-binding</keyword>
<dbReference type="GO" id="GO:0046982">
    <property type="term" value="F:protein heterodimerization activity"/>
    <property type="evidence" value="ECO:0007669"/>
    <property type="project" value="InterPro"/>
</dbReference>
<feature type="domain" description="Histone H2A C-terminal" evidence="9">
    <location>
        <begin position="135"/>
        <end position="166"/>
    </location>
</feature>
<dbReference type="GO" id="GO:0003677">
    <property type="term" value="F:DNA binding"/>
    <property type="evidence" value="ECO:0007669"/>
    <property type="project" value="UniProtKB-KW"/>
</dbReference>
<evidence type="ECO:0000256" key="1">
    <source>
        <dbReference type="ARBA" id="ARBA00004123"/>
    </source>
</evidence>
<evidence type="ECO:0000256" key="3">
    <source>
        <dbReference type="ARBA" id="ARBA00010691"/>
    </source>
</evidence>
<dbReference type="FunFam" id="1.10.20.10:FF:000103">
    <property type="entry name" value="Histone H2A type 1"/>
    <property type="match status" value="1"/>
</dbReference>
<feature type="compositionally biased region" description="Low complexity" evidence="7">
    <location>
        <begin position="171"/>
        <end position="180"/>
    </location>
</feature>
<feature type="compositionally biased region" description="Basic and acidic residues" evidence="7">
    <location>
        <begin position="1"/>
        <end position="18"/>
    </location>
</feature>
<comment type="similarity">
    <text evidence="3 6">Belongs to the histone H2A family.</text>
</comment>
<reference evidence="10" key="1">
    <citation type="submission" date="2020-01" db="EMBL/GenBank/DDBJ databases">
        <authorList>
            <person name="Kwok A.C.M."/>
            <person name="Wong J.T.Y."/>
        </authorList>
    </citation>
    <scope>NUCLEOTIDE SEQUENCE</scope>
</reference>
<dbReference type="GO" id="GO:0005634">
    <property type="term" value="C:nucleus"/>
    <property type="evidence" value="ECO:0007669"/>
    <property type="project" value="UniProtKB-SubCell"/>
</dbReference>
<organism evidence="10">
    <name type="scientific">Crypthecodinium cohnii</name>
    <name type="common">Dinoflagellate</name>
    <name type="synonym">Glenodinium cohnii</name>
    <dbReference type="NCBI Taxonomy" id="2866"/>
    <lineage>
        <taxon>Eukaryota</taxon>
        <taxon>Sar</taxon>
        <taxon>Alveolata</taxon>
        <taxon>Dinophyceae</taxon>
        <taxon>Gonyaulacales</taxon>
        <taxon>Crypthecodiniaceae</taxon>
        <taxon>Crypthecodinium</taxon>
    </lineage>
</organism>
<dbReference type="EMBL" id="MN889534">
    <property type="protein sequence ID" value="QKS02547.1"/>
    <property type="molecule type" value="mRNA"/>
</dbReference>
<dbReference type="InterPro" id="IPR009072">
    <property type="entry name" value="Histone-fold"/>
</dbReference>
<dbReference type="InterPro" id="IPR007125">
    <property type="entry name" value="H2A/H2B/H3"/>
</dbReference>
<feature type="domain" description="Core Histone H2A/H2B/H3" evidence="8">
    <location>
        <begin position="60"/>
        <end position="132"/>
    </location>
</feature>
<dbReference type="PRINTS" id="PR00620">
    <property type="entry name" value="HISTONEH2A"/>
</dbReference>
<dbReference type="Pfam" id="PF16211">
    <property type="entry name" value="Histone_H2A_C"/>
    <property type="match status" value="1"/>
</dbReference>
<evidence type="ECO:0000256" key="2">
    <source>
        <dbReference type="ARBA" id="ARBA00004286"/>
    </source>
</evidence>
<feature type="region of interest" description="Disordered" evidence="7">
    <location>
        <begin position="1"/>
        <end position="61"/>
    </location>
</feature>
<dbReference type="SMART" id="SM00414">
    <property type="entry name" value="H2A"/>
    <property type="match status" value="1"/>
</dbReference>
<dbReference type="SUPFAM" id="SSF47113">
    <property type="entry name" value="Histone-fold"/>
    <property type="match status" value="1"/>
</dbReference>
<evidence type="ECO:0000256" key="5">
    <source>
        <dbReference type="ARBA" id="ARBA00023242"/>
    </source>
</evidence>
<dbReference type="GO" id="GO:0030527">
    <property type="term" value="F:structural constituent of chromatin"/>
    <property type="evidence" value="ECO:0007669"/>
    <property type="project" value="InterPro"/>
</dbReference>
<dbReference type="Gene3D" id="1.10.20.10">
    <property type="entry name" value="Histone, subunit A"/>
    <property type="match status" value="1"/>
</dbReference>
<dbReference type="AlphaFoldDB" id="A0A6N0X9R0"/>
<keyword evidence="6" id="KW-0544">Nucleosome core</keyword>
<evidence type="ECO:0000259" key="8">
    <source>
        <dbReference type="Pfam" id="PF00125"/>
    </source>
</evidence>
<proteinExistence type="evidence at transcript level"/>
<dbReference type="GO" id="GO:0000786">
    <property type="term" value="C:nucleosome"/>
    <property type="evidence" value="ECO:0007669"/>
    <property type="project" value="UniProtKB-KW"/>
</dbReference>
<evidence type="ECO:0000259" key="9">
    <source>
        <dbReference type="Pfam" id="PF16211"/>
    </source>
</evidence>
<sequence>MASQMELEHEQDFDHREEDVEIAEDGASHDEEGSEEVGDDVAGGAAKLGSKHDKAAKAASIQKRSRLSLPIHRFTKNLKRGGYAKRVALTGSVMLTSVVEYVTAEILELAGNAVKDQKKNRILPRHIQLAVRSDEELNKYMSKVTIAGGGVIPNVHSSFLPSRSASERATASAPSASLAAEPGVPLTSASGLPSKAAAGMGSAVGTNNTLSQEF</sequence>
<comment type="subunit">
    <text evidence="6">The nucleosome is a histone octamer containing two molecules each of H2A, H2B, H3 and H4 assembled in one H3-H4 heterotetramer and two H2A-H2B heterodimers. The octamer wraps approximately 147 bp of DNA.</text>
</comment>
<evidence type="ECO:0000256" key="4">
    <source>
        <dbReference type="ARBA" id="ARBA00022454"/>
    </source>
</evidence>
<dbReference type="Pfam" id="PF00125">
    <property type="entry name" value="Histone"/>
    <property type="match status" value="1"/>
</dbReference>
<keyword evidence="5 6" id="KW-0539">Nucleus</keyword>
<feature type="region of interest" description="Disordered" evidence="7">
    <location>
        <begin position="171"/>
        <end position="214"/>
    </location>
</feature>
<evidence type="ECO:0000256" key="7">
    <source>
        <dbReference type="SAM" id="MobiDB-lite"/>
    </source>
</evidence>
<keyword evidence="4 6" id="KW-0158">Chromosome</keyword>
<feature type="compositionally biased region" description="Polar residues" evidence="7">
    <location>
        <begin position="204"/>
        <end position="214"/>
    </location>
</feature>
<evidence type="ECO:0000313" key="10">
    <source>
        <dbReference type="EMBL" id="QKS02547.1"/>
    </source>
</evidence>